<keyword evidence="6" id="KW-1133">Transmembrane helix</keyword>
<keyword evidence="3 5" id="KW-0378">Hydrolase</keyword>
<dbReference type="PRINTS" id="PR00116">
    <property type="entry name" value="ARGINASE"/>
</dbReference>
<dbReference type="EC" id="3.5.3.17" evidence="7"/>
<dbReference type="Pfam" id="PF00491">
    <property type="entry name" value="Arginase"/>
    <property type="match status" value="1"/>
</dbReference>
<dbReference type="PROSITE" id="PS51409">
    <property type="entry name" value="ARGINASE_2"/>
    <property type="match status" value="1"/>
</dbReference>
<dbReference type="GO" id="GO:0033389">
    <property type="term" value="P:putrescine biosynthetic process from arginine, via agmatine"/>
    <property type="evidence" value="ECO:0007669"/>
    <property type="project" value="TreeGrafter"/>
</dbReference>
<evidence type="ECO:0000256" key="2">
    <source>
        <dbReference type="ARBA" id="ARBA00022723"/>
    </source>
</evidence>
<dbReference type="Gene3D" id="3.40.800.10">
    <property type="entry name" value="Ureohydrolase domain"/>
    <property type="match status" value="1"/>
</dbReference>
<accession>A0A839ZDV6</accession>
<dbReference type="GO" id="GO:0008783">
    <property type="term" value="F:agmatinase activity"/>
    <property type="evidence" value="ECO:0007669"/>
    <property type="project" value="TreeGrafter"/>
</dbReference>
<feature type="binding site" evidence="4">
    <location>
        <position position="238"/>
    </location>
    <ligand>
        <name>Mn(2+)</name>
        <dbReference type="ChEBI" id="CHEBI:29035"/>
        <label>1</label>
    </ligand>
</feature>
<gene>
    <name evidence="7" type="ORF">FHS55_003482</name>
</gene>
<comment type="cofactor">
    <cofactor evidence="4">
        <name>Mn(2+)</name>
        <dbReference type="ChEBI" id="CHEBI:29035"/>
    </cofactor>
    <text evidence="4">Binds 2 manganese ions per subunit.</text>
</comment>
<dbReference type="CDD" id="cd11592">
    <property type="entry name" value="Agmatinase_PAH"/>
    <property type="match status" value="1"/>
</dbReference>
<feature type="transmembrane region" description="Helical" evidence="6">
    <location>
        <begin position="292"/>
        <end position="312"/>
    </location>
</feature>
<reference evidence="7 8" key="1">
    <citation type="submission" date="2020-08" db="EMBL/GenBank/DDBJ databases">
        <title>Genomic Encyclopedia of Type Strains, Phase IV (KMG-IV): sequencing the most valuable type-strain genomes for metagenomic binning, comparative biology and taxonomic classification.</title>
        <authorList>
            <person name="Goeker M."/>
        </authorList>
    </citation>
    <scope>NUCLEOTIDE SEQUENCE [LARGE SCALE GENOMIC DNA]</scope>
    <source>
        <strain evidence="7 8">DSM 5895</strain>
    </source>
</reference>
<keyword evidence="2 4" id="KW-0479">Metal-binding</keyword>
<dbReference type="PIRSF" id="PIRSF036979">
    <property type="entry name" value="Arginase"/>
    <property type="match status" value="1"/>
</dbReference>
<dbReference type="InterPro" id="IPR006035">
    <property type="entry name" value="Ureohydrolase"/>
</dbReference>
<dbReference type="GO" id="GO:0046872">
    <property type="term" value="F:metal ion binding"/>
    <property type="evidence" value="ECO:0007669"/>
    <property type="project" value="UniProtKB-KW"/>
</dbReference>
<dbReference type="PANTHER" id="PTHR11358:SF26">
    <property type="entry name" value="GUANIDINO ACID HYDROLASE, MITOCHONDRIAL"/>
    <property type="match status" value="1"/>
</dbReference>
<evidence type="ECO:0000256" key="5">
    <source>
        <dbReference type="RuleBase" id="RU003684"/>
    </source>
</evidence>
<dbReference type="RefSeq" id="WP_183191021.1">
    <property type="nucleotide sequence ID" value="NZ_JACICD010000007.1"/>
</dbReference>
<feature type="binding site" evidence="4">
    <location>
        <position position="150"/>
    </location>
    <ligand>
        <name>Mn(2+)</name>
        <dbReference type="ChEBI" id="CHEBI:29035"/>
        <label>1</label>
    </ligand>
</feature>
<feature type="binding site" evidence="4">
    <location>
        <position position="146"/>
    </location>
    <ligand>
        <name>Mn(2+)</name>
        <dbReference type="ChEBI" id="CHEBI:29035"/>
        <label>1</label>
    </ligand>
</feature>
<dbReference type="PANTHER" id="PTHR11358">
    <property type="entry name" value="ARGINASE/AGMATINASE"/>
    <property type="match status" value="1"/>
</dbReference>
<comment type="similarity">
    <text evidence="1">Belongs to the arginase family. Agmatinase subfamily.</text>
</comment>
<comment type="caution">
    <text evidence="7">The sequence shown here is derived from an EMBL/GenBank/DDBJ whole genome shotgun (WGS) entry which is preliminary data.</text>
</comment>
<evidence type="ECO:0000313" key="7">
    <source>
        <dbReference type="EMBL" id="MBB3772857.1"/>
    </source>
</evidence>
<sequence>MTGKFEPLDSGTVPRFAGLPTFMRLPVAEPSEVDIAILGVPFDLGTTNRAGTRHGPRELRNQSSLMRRVHHVTGLSPYDRARVADCGDVIIDPFDLMRSLDLISAHYASVRAAGARPLTAGGDHLISLPILRGLAEDGPVGLIQFDAHSDTYDSFFNGSRYTHGTPFRRAIEEGLVDPKRFVQIGLRGAISDAGNYDYARDVGVRIIFIEELVARGVEDVMAEARAIVGDAPTYVTFDIDGIDPSQAPGTGTPEIGGFSTREAQAMVRLLDGLDIIGADLVEVAPPFDPSGLTALTGATILFELLCVLAGVVERKGAR</sequence>
<evidence type="ECO:0000256" key="6">
    <source>
        <dbReference type="SAM" id="Phobius"/>
    </source>
</evidence>
<name>A0A839ZDV6_9HYPH</name>
<dbReference type="AlphaFoldDB" id="A0A839ZDV6"/>
<evidence type="ECO:0000256" key="4">
    <source>
        <dbReference type="PIRSR" id="PIRSR036979-1"/>
    </source>
</evidence>
<dbReference type="EMBL" id="JACICD010000007">
    <property type="protein sequence ID" value="MBB3772857.1"/>
    <property type="molecule type" value="Genomic_DNA"/>
</dbReference>
<dbReference type="PROSITE" id="PS01053">
    <property type="entry name" value="ARGINASE_1"/>
    <property type="match status" value="1"/>
</dbReference>
<feature type="binding site" evidence="4">
    <location>
        <position position="148"/>
    </location>
    <ligand>
        <name>Mn(2+)</name>
        <dbReference type="ChEBI" id="CHEBI:29035"/>
        <label>1</label>
    </ligand>
</feature>
<proteinExistence type="inferred from homology"/>
<dbReference type="InterPro" id="IPR023696">
    <property type="entry name" value="Ureohydrolase_dom_sf"/>
</dbReference>
<dbReference type="SUPFAM" id="SSF52768">
    <property type="entry name" value="Arginase/deacetylase"/>
    <property type="match status" value="1"/>
</dbReference>
<keyword evidence="6" id="KW-0472">Membrane</keyword>
<evidence type="ECO:0000256" key="1">
    <source>
        <dbReference type="ARBA" id="ARBA00009227"/>
    </source>
</evidence>
<dbReference type="InterPro" id="IPR020855">
    <property type="entry name" value="Ureohydrolase_Mn_BS"/>
</dbReference>
<protein>
    <submittedName>
        <fullName evidence="7">Guanidinopropionase</fullName>
        <ecNumber evidence="7">3.5.3.17</ecNumber>
    </submittedName>
</protein>
<evidence type="ECO:0000256" key="3">
    <source>
        <dbReference type="ARBA" id="ARBA00022801"/>
    </source>
</evidence>
<keyword evidence="8" id="KW-1185">Reference proteome</keyword>
<dbReference type="Proteomes" id="UP000533469">
    <property type="component" value="Unassembled WGS sequence"/>
</dbReference>
<evidence type="ECO:0000313" key="8">
    <source>
        <dbReference type="Proteomes" id="UP000533469"/>
    </source>
</evidence>
<keyword evidence="4" id="KW-0464">Manganese</keyword>
<feature type="binding site" evidence="4">
    <location>
        <position position="240"/>
    </location>
    <ligand>
        <name>Mn(2+)</name>
        <dbReference type="ChEBI" id="CHEBI:29035"/>
        <label>1</label>
    </ligand>
</feature>
<dbReference type="GO" id="GO:0047972">
    <property type="term" value="F:guanidinopropionase activity"/>
    <property type="evidence" value="ECO:0007669"/>
    <property type="project" value="UniProtKB-EC"/>
</dbReference>
<dbReference type="NCBIfam" id="TIGR01230">
    <property type="entry name" value="agmatinase"/>
    <property type="match status" value="1"/>
</dbReference>
<feature type="binding site" evidence="4">
    <location>
        <position position="124"/>
    </location>
    <ligand>
        <name>Mn(2+)</name>
        <dbReference type="ChEBI" id="CHEBI:29035"/>
        <label>2</label>
    </ligand>
</feature>
<organism evidence="7 8">
    <name type="scientific">Ancylobacter tetraedralis</name>
    <dbReference type="NCBI Taxonomy" id="217068"/>
    <lineage>
        <taxon>Bacteria</taxon>
        <taxon>Pseudomonadati</taxon>
        <taxon>Pseudomonadota</taxon>
        <taxon>Alphaproteobacteria</taxon>
        <taxon>Hyphomicrobiales</taxon>
        <taxon>Xanthobacteraceae</taxon>
        <taxon>Ancylobacter</taxon>
    </lineage>
</organism>
<keyword evidence="6" id="KW-0812">Transmembrane</keyword>
<dbReference type="InterPro" id="IPR005925">
    <property type="entry name" value="Agmatinase-rel"/>
</dbReference>